<dbReference type="PANTHER" id="PTHR10677:SF3">
    <property type="entry name" value="FI07626P-RELATED"/>
    <property type="match status" value="1"/>
</dbReference>
<dbReference type="CDD" id="cd01808">
    <property type="entry name" value="Ubl_PLICs"/>
    <property type="match status" value="1"/>
</dbReference>
<dbReference type="InterPro" id="IPR015940">
    <property type="entry name" value="UBA"/>
</dbReference>
<dbReference type="Pfam" id="PF00240">
    <property type="entry name" value="ubiquitin"/>
    <property type="match status" value="1"/>
</dbReference>
<feature type="region of interest" description="Disordered" evidence="17">
    <location>
        <begin position="253"/>
        <end position="327"/>
    </location>
</feature>
<evidence type="ECO:0000256" key="9">
    <source>
        <dbReference type="ARBA" id="ARBA00022843"/>
    </source>
</evidence>
<keyword evidence="21" id="KW-1185">Reference proteome</keyword>
<keyword evidence="8" id="KW-0256">Endoplasmic reticulum</keyword>
<dbReference type="SMART" id="SM00213">
    <property type="entry name" value="UBQ"/>
    <property type="match status" value="1"/>
</dbReference>
<dbReference type="SMART" id="SM00165">
    <property type="entry name" value="UBA"/>
    <property type="match status" value="1"/>
</dbReference>
<feature type="compositionally biased region" description="Low complexity" evidence="17">
    <location>
        <begin position="436"/>
        <end position="455"/>
    </location>
</feature>
<evidence type="ECO:0000256" key="10">
    <source>
        <dbReference type="ARBA" id="ARBA00023204"/>
    </source>
</evidence>
<feature type="domain" description="UBA" evidence="18">
    <location>
        <begin position="491"/>
        <end position="535"/>
    </location>
</feature>
<dbReference type="Gene3D" id="1.10.260.100">
    <property type="match status" value="2"/>
</dbReference>
<feature type="compositionally biased region" description="Polar residues" evidence="17">
    <location>
        <begin position="266"/>
        <end position="281"/>
    </location>
</feature>
<dbReference type="FunFam" id="1.10.8.10:FF:000079">
    <property type="entry name" value="Ubiquitin family protein"/>
    <property type="match status" value="1"/>
</dbReference>
<evidence type="ECO:0000256" key="8">
    <source>
        <dbReference type="ARBA" id="ARBA00022824"/>
    </source>
</evidence>
<dbReference type="GO" id="GO:0005694">
    <property type="term" value="C:chromosome"/>
    <property type="evidence" value="ECO:0007669"/>
    <property type="project" value="UniProtKB-SubCell"/>
</dbReference>
<dbReference type="PROSITE" id="PS50030">
    <property type="entry name" value="UBA"/>
    <property type="match status" value="1"/>
</dbReference>
<comment type="subunit">
    <text evidence="11">Homooligomer. Binds signal sequences of proteins that are targeted to the endoplasmic reticulum. Interacts (via UBA domain) with GJA1 (not ubiquitinated) and with ubiquitin; both compete for the same binding site. Interacts (via UBA domain) with ubiquitin and with polyubiquitin chains. Interacts (via ubiquitin-like domain) with PSMD2 and PSMD4, regulatory subunits of the 26S proteasome. Interacts with ATXN1/SCA1; interaction with ATXN1 inhibits polyubiquitination of UBQLN4 and interferes with PSMD4 binding. Interacts with HERPUD1. Interacts (via ubiquitin-like domain) with UBQLN1 (via UBA domain). Interacts with UBQLN2. Interacts (via STI1 1 and 2 domains) with MAP1LC3A/B/C. Interacts with BAG6. Interacts with MRE11 (when ubiquitinated); interaction with ubiquitinated MRE11 leads to MRE11 removal from chromatin. Interacts with DESI1/POST; leading to nuclear export. Interacts with BCL2A1 and BCL2L10.</text>
</comment>
<keyword evidence="9" id="KW-0832">Ubl conjugation</keyword>
<evidence type="ECO:0000256" key="5">
    <source>
        <dbReference type="ARBA" id="ARBA00022499"/>
    </source>
</evidence>
<evidence type="ECO:0000259" key="18">
    <source>
        <dbReference type="PROSITE" id="PS50030"/>
    </source>
</evidence>
<feature type="compositionally biased region" description="Polar residues" evidence="17">
    <location>
        <begin position="96"/>
        <end position="108"/>
    </location>
</feature>
<feature type="region of interest" description="Disordered" evidence="17">
    <location>
        <begin position="84"/>
        <end position="113"/>
    </location>
</feature>
<evidence type="ECO:0000259" key="19">
    <source>
        <dbReference type="PROSITE" id="PS50053"/>
    </source>
</evidence>
<evidence type="ECO:0000313" key="21">
    <source>
        <dbReference type="Proteomes" id="UP000549394"/>
    </source>
</evidence>
<evidence type="ECO:0000256" key="2">
    <source>
        <dbReference type="ARBA" id="ARBA00004286"/>
    </source>
</evidence>
<protein>
    <recommendedName>
        <fullName evidence="12">Ubiquilin</fullName>
    </recommendedName>
    <alternativeName>
        <fullName evidence="15">Ataxin-1 interacting ubiquitin-like protein</fullName>
    </alternativeName>
    <alternativeName>
        <fullName evidence="16">Ataxin-1 ubiquitin-like-interacting protein A1U</fullName>
    </alternativeName>
    <alternativeName>
        <fullName evidence="14">Connexin43-interacting protein of 75 kDa</fullName>
    </alternativeName>
    <alternativeName>
        <fullName evidence="13">Ubiquilin-4</fullName>
    </alternativeName>
</protein>
<evidence type="ECO:0000256" key="16">
    <source>
        <dbReference type="ARBA" id="ARBA00082590"/>
    </source>
</evidence>
<feature type="domain" description="Ubiquitin-like" evidence="19">
    <location>
        <begin position="10"/>
        <end position="84"/>
    </location>
</feature>
<comment type="subcellular location">
    <subcellularLocation>
        <location evidence="2">Chromosome</location>
    </subcellularLocation>
    <subcellularLocation>
        <location evidence="3">Cytoplasm</location>
        <location evidence="3">Perinuclear region</location>
    </subcellularLocation>
    <subcellularLocation>
        <location evidence="1">Endoplasmic reticulum</location>
    </subcellularLocation>
</comment>
<evidence type="ECO:0000256" key="12">
    <source>
        <dbReference type="ARBA" id="ARBA00071717"/>
    </source>
</evidence>
<dbReference type="AlphaFoldDB" id="A0A7I8W2Q1"/>
<dbReference type="InterPro" id="IPR006636">
    <property type="entry name" value="STI1_HS-bd"/>
</dbReference>
<dbReference type="GO" id="GO:0005829">
    <property type="term" value="C:cytosol"/>
    <property type="evidence" value="ECO:0007669"/>
    <property type="project" value="UniProtKB-ARBA"/>
</dbReference>
<dbReference type="Pfam" id="PF00627">
    <property type="entry name" value="UBA"/>
    <property type="match status" value="1"/>
</dbReference>
<evidence type="ECO:0000256" key="7">
    <source>
        <dbReference type="ARBA" id="ARBA00022763"/>
    </source>
</evidence>
<dbReference type="PANTHER" id="PTHR10677">
    <property type="entry name" value="UBIQUILIN"/>
    <property type="match status" value="1"/>
</dbReference>
<dbReference type="Pfam" id="PF23195">
    <property type="entry name" value="UBQLN1"/>
    <property type="match status" value="1"/>
</dbReference>
<dbReference type="GO" id="GO:0031593">
    <property type="term" value="F:polyubiquitin modification-dependent protein binding"/>
    <property type="evidence" value="ECO:0007669"/>
    <property type="project" value="TreeGrafter"/>
</dbReference>
<dbReference type="SUPFAM" id="SSF54236">
    <property type="entry name" value="Ubiquitin-like"/>
    <property type="match status" value="1"/>
</dbReference>
<dbReference type="Gene3D" id="1.10.8.10">
    <property type="entry name" value="DNA helicase RuvA subunit, C-terminal domain"/>
    <property type="match status" value="1"/>
</dbReference>
<keyword evidence="6" id="KW-0597">Phosphoprotein</keyword>
<accession>A0A7I8W2Q1</accession>
<dbReference type="FunFam" id="1.10.260.100:FF:000003">
    <property type="entry name" value="Ubiquilin 1"/>
    <property type="match status" value="1"/>
</dbReference>
<dbReference type="InterPro" id="IPR029071">
    <property type="entry name" value="Ubiquitin-like_domsf"/>
</dbReference>
<dbReference type="FunFam" id="3.10.20.90:FF:000095">
    <property type="entry name" value="Ubiquilin 4"/>
    <property type="match status" value="1"/>
</dbReference>
<dbReference type="SUPFAM" id="SSF46934">
    <property type="entry name" value="UBA-like"/>
    <property type="match status" value="1"/>
</dbReference>
<evidence type="ECO:0000256" key="6">
    <source>
        <dbReference type="ARBA" id="ARBA00022553"/>
    </source>
</evidence>
<keyword evidence="4" id="KW-0158">Chromosome</keyword>
<evidence type="ECO:0000256" key="15">
    <source>
        <dbReference type="ARBA" id="ARBA00082499"/>
    </source>
</evidence>
<dbReference type="InterPro" id="IPR009060">
    <property type="entry name" value="UBA-like_sf"/>
</dbReference>
<reference evidence="20 21" key="1">
    <citation type="submission" date="2020-08" db="EMBL/GenBank/DDBJ databases">
        <authorList>
            <person name="Hejnol A."/>
        </authorList>
    </citation>
    <scope>NUCLEOTIDE SEQUENCE [LARGE SCALE GENOMIC DNA]</scope>
</reference>
<evidence type="ECO:0000256" key="14">
    <source>
        <dbReference type="ARBA" id="ARBA00075189"/>
    </source>
</evidence>
<dbReference type="SMART" id="SM00727">
    <property type="entry name" value="STI1"/>
    <property type="match status" value="4"/>
</dbReference>
<evidence type="ECO:0000256" key="17">
    <source>
        <dbReference type="SAM" id="MobiDB-lite"/>
    </source>
</evidence>
<keyword evidence="7" id="KW-0227">DNA damage</keyword>
<sequence length="536" mass="58246">MADQAEGSNIKVVVKTPKEKKEINISQNATVKEFRQNVSEAFSADIQQVCLIFAGKILKDDDTLLQHNIKNGLTVHLVIKSKPETPTAPASTPSSQNTPQGTPQSNAPFGSGFLGGLGGLGGLENMGMGSGGLSEMQSRLQQQMMNNPEHLQQLMNNPMVEQLMSNPEVIRTMLQSNPQMRDLLERNPEINHVLNNPDLMRQTLDLARNPAAFQEVMRNHDRALSNLESLPGGFNHLQRLYRDVQEPMMNAASESINPNPFAALANQGNNSASSTNSQAGRENSEPLPNPWAPPSSRSTASTDSNASNTGNTRSGTSGGPGNIFNSPEMQSLASQITDNPQLMQNMLQAPYMQAMLQNVSSNPQLANQLLSANPMFANNPELRERMSSQLPAMLQQMQRPEMQALMTNPRAFQAMMQIQQGMQQLQTEIPGLMNPSPTSTTTTGSTATTTSSENTQGGGQAPAGNEAVGQFMANMFSQMSTGQQQQQNNQPPEERFASQLDQLASMGFINREANIQALLATFGDVNAAIDRLLQQR</sequence>
<dbReference type="CDD" id="cd14399">
    <property type="entry name" value="UBA_PLICs"/>
    <property type="match status" value="1"/>
</dbReference>
<dbReference type="FunFam" id="1.10.260.100:FF:000001">
    <property type="entry name" value="Ubiquilin 1"/>
    <property type="match status" value="1"/>
</dbReference>
<feature type="compositionally biased region" description="Low complexity" evidence="17">
    <location>
        <begin position="294"/>
        <end position="315"/>
    </location>
</feature>
<dbReference type="GO" id="GO:0006281">
    <property type="term" value="P:DNA repair"/>
    <property type="evidence" value="ECO:0007669"/>
    <property type="project" value="UniProtKB-KW"/>
</dbReference>
<evidence type="ECO:0000256" key="11">
    <source>
        <dbReference type="ARBA" id="ARBA00061737"/>
    </source>
</evidence>
<keyword evidence="5" id="KW-1017">Isopeptide bond</keyword>
<dbReference type="Gene3D" id="3.10.20.90">
    <property type="entry name" value="Phosphatidylinositol 3-kinase Catalytic Subunit, Chain A, domain 1"/>
    <property type="match status" value="1"/>
</dbReference>
<feature type="region of interest" description="Disordered" evidence="17">
    <location>
        <begin position="431"/>
        <end position="465"/>
    </location>
</feature>
<proteinExistence type="predicted"/>
<comment type="caution">
    <text evidence="20">The sequence shown here is derived from an EMBL/GenBank/DDBJ whole genome shotgun (WGS) entry which is preliminary data.</text>
</comment>
<dbReference type="InterPro" id="IPR000626">
    <property type="entry name" value="Ubiquitin-like_dom"/>
</dbReference>
<evidence type="ECO:0000256" key="1">
    <source>
        <dbReference type="ARBA" id="ARBA00004240"/>
    </source>
</evidence>
<keyword evidence="10" id="KW-0234">DNA repair</keyword>
<dbReference type="PROSITE" id="PS50053">
    <property type="entry name" value="UBIQUITIN_2"/>
    <property type="match status" value="1"/>
</dbReference>
<feature type="compositionally biased region" description="Low complexity" evidence="17">
    <location>
        <begin position="85"/>
        <end position="95"/>
    </location>
</feature>
<evidence type="ECO:0000256" key="4">
    <source>
        <dbReference type="ARBA" id="ARBA00022454"/>
    </source>
</evidence>
<dbReference type="GO" id="GO:0005783">
    <property type="term" value="C:endoplasmic reticulum"/>
    <property type="evidence" value="ECO:0007669"/>
    <property type="project" value="UniProtKB-SubCell"/>
</dbReference>
<evidence type="ECO:0000256" key="3">
    <source>
        <dbReference type="ARBA" id="ARBA00004556"/>
    </source>
</evidence>
<name>A0A7I8W2Q1_9ANNE</name>
<organism evidence="20 21">
    <name type="scientific">Dimorphilus gyrociliatus</name>
    <dbReference type="NCBI Taxonomy" id="2664684"/>
    <lineage>
        <taxon>Eukaryota</taxon>
        <taxon>Metazoa</taxon>
        <taxon>Spiralia</taxon>
        <taxon>Lophotrochozoa</taxon>
        <taxon>Annelida</taxon>
        <taxon>Polychaeta</taxon>
        <taxon>Polychaeta incertae sedis</taxon>
        <taxon>Dinophilidae</taxon>
        <taxon>Dimorphilus</taxon>
    </lineage>
</organism>
<dbReference type="GO" id="GO:0006511">
    <property type="term" value="P:ubiquitin-dependent protein catabolic process"/>
    <property type="evidence" value="ECO:0007669"/>
    <property type="project" value="TreeGrafter"/>
</dbReference>
<evidence type="ECO:0000313" key="20">
    <source>
        <dbReference type="EMBL" id="CAD5122358.1"/>
    </source>
</evidence>
<dbReference type="GO" id="GO:0048471">
    <property type="term" value="C:perinuclear region of cytoplasm"/>
    <property type="evidence" value="ECO:0007669"/>
    <property type="project" value="UniProtKB-SubCell"/>
</dbReference>
<gene>
    <name evidence="20" type="ORF">DGYR_LOCUS10178</name>
</gene>
<evidence type="ECO:0000256" key="13">
    <source>
        <dbReference type="ARBA" id="ARBA00072293"/>
    </source>
</evidence>
<dbReference type="InterPro" id="IPR015496">
    <property type="entry name" value="Ubiquilin"/>
</dbReference>
<dbReference type="EMBL" id="CAJFCJ010000017">
    <property type="protein sequence ID" value="CAD5122358.1"/>
    <property type="molecule type" value="Genomic_DNA"/>
</dbReference>
<dbReference type="OrthoDB" id="6283019at2759"/>
<dbReference type="Proteomes" id="UP000549394">
    <property type="component" value="Unassembled WGS sequence"/>
</dbReference>